<dbReference type="CDD" id="cd00063">
    <property type="entry name" value="FN3"/>
    <property type="match status" value="1"/>
</dbReference>
<dbReference type="EMBL" id="FQYY01000002">
    <property type="protein sequence ID" value="SHI54859.1"/>
    <property type="molecule type" value="Genomic_DNA"/>
</dbReference>
<keyword evidence="2" id="KW-0540">Nuclease</keyword>
<dbReference type="AlphaFoldDB" id="A0A1M6C1H3"/>
<keyword evidence="3 5" id="KW-0732">Signal</keyword>
<dbReference type="InterPro" id="IPR007346">
    <property type="entry name" value="Endonuclease-I"/>
</dbReference>
<evidence type="ECO:0000256" key="1">
    <source>
        <dbReference type="ARBA" id="ARBA00006429"/>
    </source>
</evidence>
<keyword evidence="4" id="KW-0378">Hydrolase</keyword>
<reference evidence="7 8" key="1">
    <citation type="submission" date="2016-11" db="EMBL/GenBank/DDBJ databases">
        <authorList>
            <person name="Jaros S."/>
            <person name="Januszkiewicz K."/>
            <person name="Wedrychowicz H."/>
        </authorList>
    </citation>
    <scope>NUCLEOTIDE SEQUENCE [LARGE SCALE GENOMIC DNA]</scope>
    <source>
        <strain evidence="7 8">DSM 21425</strain>
    </source>
</reference>
<dbReference type="InterPro" id="IPR013783">
    <property type="entry name" value="Ig-like_fold"/>
</dbReference>
<dbReference type="GO" id="GO:0004518">
    <property type="term" value="F:nuclease activity"/>
    <property type="evidence" value="ECO:0007669"/>
    <property type="project" value="UniProtKB-KW"/>
</dbReference>
<dbReference type="SUPFAM" id="SSF49265">
    <property type="entry name" value="Fibronectin type III"/>
    <property type="match status" value="1"/>
</dbReference>
<dbReference type="Pfam" id="PF00041">
    <property type="entry name" value="fn3"/>
    <property type="match status" value="1"/>
</dbReference>
<proteinExistence type="inferred from homology"/>
<dbReference type="InterPro" id="IPR003961">
    <property type="entry name" value="FN3_dom"/>
</dbReference>
<dbReference type="OrthoDB" id="5485925at2"/>
<dbReference type="GO" id="GO:0016787">
    <property type="term" value="F:hydrolase activity"/>
    <property type="evidence" value="ECO:0007669"/>
    <property type="project" value="UniProtKB-KW"/>
</dbReference>
<dbReference type="InterPro" id="IPR026444">
    <property type="entry name" value="Secre_tail"/>
</dbReference>
<evidence type="ECO:0000256" key="5">
    <source>
        <dbReference type="SAM" id="SignalP"/>
    </source>
</evidence>
<feature type="signal peptide" evidence="5">
    <location>
        <begin position="1"/>
        <end position="20"/>
    </location>
</feature>
<evidence type="ECO:0000256" key="2">
    <source>
        <dbReference type="ARBA" id="ARBA00022722"/>
    </source>
</evidence>
<accession>A0A1M6C1H3</accession>
<feature type="chain" id="PRO_5012545133" evidence="5">
    <location>
        <begin position="21"/>
        <end position="629"/>
    </location>
</feature>
<dbReference type="InterPro" id="IPR044925">
    <property type="entry name" value="His-Me_finger_sf"/>
</dbReference>
<sequence length="629" mass="69643">MKKILLLSIIILINMACTQAQVPSGYYSTAQGLTGYALKTELSSIITNGHNAQSYGDLWTVYYSSDRDNYYENDGSVLDIYSEDPSGSDPYNFTIGSDQCGSYSGENSCYNREHLFPKSYFNDQSPMVTDMHHIYPTDGYVNGQRGSFPFGEVNNASWTSLNGSKKGNNSYTYSGAYTGTVFEPIDEFKGDVARTWLYMATRYESQIAGWETNSSNSNIVLNGTSNQVFEDWMLDMLISWHNADPVSQKEIDRNNAAYTFQGNRNPFIDNPQYVAQIWGTTDTQAPTAPTNLTYSNLTNNSVILSWTAATDNVGVYSYTIEQNGTNIGSTTATNTTYTVTNLTALTSYNFEVYALDAYGNVSVASNLITVTTLDNPGVAFSEDFNDCETVQFTAISELSDLDWECTTEFGENNTGAYQMNAYSNGSQVPSTDWLITNNKIDFDAYTNETLSFFTAATFGNSTLQLLYSSDYNGSNNPSNFTWQVVPNISIPLHTDGGSTIEETYFSTIDISSITGQVYFAFKYDTSNGDSATRYTVDSFTIAGDQNLATNPKNKLQFSIYPNPANGILNIDFSTNEEYSYAIYDLNGRLIIKNNQTINKEISVKNLSSGLYLLQVTVKGLTATKKLIVN</sequence>
<dbReference type="Gene3D" id="2.60.40.10">
    <property type="entry name" value="Immunoglobulins"/>
    <property type="match status" value="1"/>
</dbReference>
<dbReference type="RefSeq" id="WP_073148620.1">
    <property type="nucleotide sequence ID" value="NZ_FQYY01000002.1"/>
</dbReference>
<feature type="domain" description="Fibronectin type-III" evidence="6">
    <location>
        <begin position="288"/>
        <end position="375"/>
    </location>
</feature>
<dbReference type="Pfam" id="PF04231">
    <property type="entry name" value="Endonuclease_1"/>
    <property type="match status" value="1"/>
</dbReference>
<evidence type="ECO:0000313" key="7">
    <source>
        <dbReference type="EMBL" id="SHI54859.1"/>
    </source>
</evidence>
<evidence type="ECO:0000313" key="8">
    <source>
        <dbReference type="Proteomes" id="UP000184225"/>
    </source>
</evidence>
<comment type="similarity">
    <text evidence="1">Belongs to the EndA/NucM nuclease family.</text>
</comment>
<dbReference type="PROSITE" id="PS50853">
    <property type="entry name" value="FN3"/>
    <property type="match status" value="1"/>
</dbReference>
<keyword evidence="8" id="KW-1185">Reference proteome</keyword>
<organism evidence="7 8">
    <name type="scientific">Mesonia phycicola</name>
    <dbReference type="NCBI Taxonomy" id="579105"/>
    <lineage>
        <taxon>Bacteria</taxon>
        <taxon>Pseudomonadati</taxon>
        <taxon>Bacteroidota</taxon>
        <taxon>Flavobacteriia</taxon>
        <taxon>Flavobacteriales</taxon>
        <taxon>Flavobacteriaceae</taxon>
        <taxon>Mesonia</taxon>
    </lineage>
</organism>
<evidence type="ECO:0000256" key="3">
    <source>
        <dbReference type="ARBA" id="ARBA00022729"/>
    </source>
</evidence>
<dbReference type="SUPFAM" id="SSF54060">
    <property type="entry name" value="His-Me finger endonucleases"/>
    <property type="match status" value="1"/>
</dbReference>
<dbReference type="NCBIfam" id="TIGR04183">
    <property type="entry name" value="Por_Secre_tail"/>
    <property type="match status" value="1"/>
</dbReference>
<gene>
    <name evidence="7" type="ORF">SAMN04488096_102322</name>
</gene>
<dbReference type="InterPro" id="IPR036116">
    <property type="entry name" value="FN3_sf"/>
</dbReference>
<name>A0A1M6C1H3_9FLAO</name>
<protein>
    <submittedName>
        <fullName evidence="7">Por secretion system C-terminal sorting domain-containing protein</fullName>
    </submittedName>
</protein>
<dbReference type="STRING" id="579105.SAMN04488096_102322"/>
<dbReference type="PANTHER" id="PTHR33607:SF2">
    <property type="entry name" value="ENDONUCLEASE-1"/>
    <property type="match status" value="1"/>
</dbReference>
<dbReference type="Proteomes" id="UP000184225">
    <property type="component" value="Unassembled WGS sequence"/>
</dbReference>
<dbReference type="PANTHER" id="PTHR33607">
    <property type="entry name" value="ENDONUCLEASE-1"/>
    <property type="match status" value="1"/>
</dbReference>
<dbReference type="SMART" id="SM00060">
    <property type="entry name" value="FN3"/>
    <property type="match status" value="1"/>
</dbReference>
<evidence type="ECO:0000259" key="6">
    <source>
        <dbReference type="PROSITE" id="PS50853"/>
    </source>
</evidence>
<dbReference type="Pfam" id="PF18962">
    <property type="entry name" value="Por_Secre_tail"/>
    <property type="match status" value="1"/>
</dbReference>
<evidence type="ECO:0000256" key="4">
    <source>
        <dbReference type="ARBA" id="ARBA00022801"/>
    </source>
</evidence>